<protein>
    <submittedName>
        <fullName evidence="1">Uncharacterized protein</fullName>
    </submittedName>
</protein>
<evidence type="ECO:0000313" key="2">
    <source>
        <dbReference type="Proteomes" id="UP000654075"/>
    </source>
</evidence>
<dbReference type="EMBL" id="CAJNNV010027865">
    <property type="protein sequence ID" value="CAE8621994.1"/>
    <property type="molecule type" value="Genomic_DNA"/>
</dbReference>
<name>A0A813GA73_POLGL</name>
<sequence length="120" mass="12820">SAARNFVAGLPFREEATRPTFLKRWRGEGISWSPSFDVVPPSRIAVVSDWSSSTQELRLQGCELLGHQPLLCPGACCELAIVFKAQPAASELSVLMITSKQQSLSGTACGTALLSSAVQI</sequence>
<organism evidence="1 2">
    <name type="scientific">Polarella glacialis</name>
    <name type="common">Dinoflagellate</name>
    <dbReference type="NCBI Taxonomy" id="89957"/>
    <lineage>
        <taxon>Eukaryota</taxon>
        <taxon>Sar</taxon>
        <taxon>Alveolata</taxon>
        <taxon>Dinophyceae</taxon>
        <taxon>Suessiales</taxon>
        <taxon>Suessiaceae</taxon>
        <taxon>Polarella</taxon>
    </lineage>
</organism>
<accession>A0A813GA73</accession>
<proteinExistence type="predicted"/>
<keyword evidence="2" id="KW-1185">Reference proteome</keyword>
<evidence type="ECO:0000313" key="1">
    <source>
        <dbReference type="EMBL" id="CAE8621994.1"/>
    </source>
</evidence>
<gene>
    <name evidence="1" type="ORF">PGLA1383_LOCUS39510</name>
</gene>
<dbReference type="Proteomes" id="UP000654075">
    <property type="component" value="Unassembled WGS sequence"/>
</dbReference>
<reference evidence="1" key="1">
    <citation type="submission" date="2021-02" db="EMBL/GenBank/DDBJ databases">
        <authorList>
            <person name="Dougan E. K."/>
            <person name="Rhodes N."/>
            <person name="Thang M."/>
            <person name="Chan C."/>
        </authorList>
    </citation>
    <scope>NUCLEOTIDE SEQUENCE</scope>
</reference>
<dbReference type="AlphaFoldDB" id="A0A813GA73"/>
<comment type="caution">
    <text evidence="1">The sequence shown here is derived from an EMBL/GenBank/DDBJ whole genome shotgun (WGS) entry which is preliminary data.</text>
</comment>
<feature type="non-terminal residue" evidence="1">
    <location>
        <position position="120"/>
    </location>
</feature>